<evidence type="ECO:0000256" key="1">
    <source>
        <dbReference type="SAM" id="MobiDB-lite"/>
    </source>
</evidence>
<reference evidence="2" key="1">
    <citation type="submission" date="2024-05" db="EMBL/GenBank/DDBJ databases">
        <title>Whole genome shotgun sequence of Streptomyces hydrogenans NBRC 13475.</title>
        <authorList>
            <person name="Komaki H."/>
            <person name="Tamura T."/>
        </authorList>
    </citation>
    <scope>NUCLEOTIDE SEQUENCE</scope>
    <source>
        <strain evidence="2">NBRC 13475</strain>
    </source>
</reference>
<sequence>MGEALAAVTAATTKARLRLGLPADTGQEPDRAATPPGVPGPRTGRRPRRRGLGPGAQGVFDRRSR</sequence>
<dbReference type="Proteomes" id="UP001052739">
    <property type="component" value="Unassembled WGS sequence"/>
</dbReference>
<comment type="caution">
    <text evidence="2">The sequence shown here is derived from an EMBL/GenBank/DDBJ whole genome shotgun (WGS) entry which is preliminary data.</text>
</comment>
<evidence type="ECO:0000313" key="3">
    <source>
        <dbReference type="Proteomes" id="UP001052739"/>
    </source>
</evidence>
<dbReference type="EMBL" id="BNDW01000046">
    <property type="protein sequence ID" value="GHI24270.1"/>
    <property type="molecule type" value="Genomic_DNA"/>
</dbReference>
<accession>A0ABQ3PGW5</accession>
<feature type="region of interest" description="Disordered" evidence="1">
    <location>
        <begin position="18"/>
        <end position="65"/>
    </location>
</feature>
<name>A0ABQ3PGW5_9ACTN</name>
<evidence type="ECO:0000313" key="2">
    <source>
        <dbReference type="EMBL" id="GHI24270.1"/>
    </source>
</evidence>
<protein>
    <submittedName>
        <fullName evidence="2">Uncharacterized protein</fullName>
    </submittedName>
</protein>
<dbReference type="RefSeq" id="WP_226652245.1">
    <property type="nucleotide sequence ID" value="NZ_BNDW01000046.1"/>
</dbReference>
<keyword evidence="3" id="KW-1185">Reference proteome</keyword>
<gene>
    <name evidence="2" type="ORF">Shyd_56410</name>
</gene>
<organism evidence="2 3">
    <name type="scientific">Streptomyces hydrogenans</name>
    <dbReference type="NCBI Taxonomy" id="1873719"/>
    <lineage>
        <taxon>Bacteria</taxon>
        <taxon>Bacillati</taxon>
        <taxon>Actinomycetota</taxon>
        <taxon>Actinomycetes</taxon>
        <taxon>Kitasatosporales</taxon>
        <taxon>Streptomycetaceae</taxon>
        <taxon>Streptomyces</taxon>
    </lineage>
</organism>
<proteinExistence type="predicted"/>